<dbReference type="PROSITE" id="PS50076">
    <property type="entry name" value="DNAJ_2"/>
    <property type="match status" value="1"/>
</dbReference>
<keyword evidence="4" id="KW-1185">Reference proteome</keyword>
<dbReference type="InterPro" id="IPR036249">
    <property type="entry name" value="Thioredoxin-like_sf"/>
</dbReference>
<evidence type="ECO:0000259" key="2">
    <source>
        <dbReference type="PROSITE" id="PS50076"/>
    </source>
</evidence>
<proteinExistence type="predicted"/>
<keyword evidence="1" id="KW-0812">Transmembrane</keyword>
<dbReference type="Pfam" id="PF00226">
    <property type="entry name" value="DnaJ"/>
    <property type="match status" value="1"/>
</dbReference>
<keyword evidence="1" id="KW-1133">Transmembrane helix</keyword>
<dbReference type="PANTHER" id="PTHR44303">
    <property type="entry name" value="DNAJ HOMOLOG SUBFAMILY C MEMBER 16"/>
    <property type="match status" value="1"/>
</dbReference>
<evidence type="ECO:0000256" key="1">
    <source>
        <dbReference type="SAM" id="Phobius"/>
    </source>
</evidence>
<evidence type="ECO:0000313" key="4">
    <source>
        <dbReference type="Proteomes" id="UP000054721"/>
    </source>
</evidence>
<dbReference type="Proteomes" id="UP000054721">
    <property type="component" value="Unassembled WGS sequence"/>
</dbReference>
<feature type="domain" description="J" evidence="2">
    <location>
        <begin position="95"/>
        <end position="159"/>
    </location>
</feature>
<dbReference type="STRING" id="6335.A0A0V1LJK7"/>
<name>A0A0V1LJK7_9BILA</name>
<sequence length="855" mass="98420">MEYIDVVIILAVVRVRGKGKFCKITLFKILLVVLIAYHSKHRNITPKLTRQRNICTPHTVLQNSLTSTILEDMMRPLVWIFILISLVKLHECKLDPYTTLGLQRSATPEEIRQAYRTLAKRWHPDKNKASNAEQKFLEINEAYNLLSNPKRRKNYDMYGWDKESEDDVGPMHYKSGFGSFSFPFFHYGSEHLSYYKYTVDLWNYEEQILPSSATQPFLLFIYADFVLASIEFEPMFERIVSELEPTGYGIGTVNAVHQTGLVNRLPVRSVPGLVAVVDGRAYRCALNLNVQNVLQFARLSLPSDLFTPITDELNSIKRFRSNAIAQNHVAVLVYGKKRNVRLRMLLLAFRFRKFCSFAYIQSDSGGKVDQFYIYNDASEKPEISFSVLQPMVDLNRMMDKYKLLRLPRLSSQFHYEAICPAGPQITLCVVLIVNSGAGDQRHVDVLREHLLQDALPTSRVVYAYVYEDLQANFVQSIELKKSPAPSDSKSVVLIWRQTRSNLWIRLLDNIWSGLEPAANRSVERLKVEIGLALKHRQRFKGPVTILPFRDENGPGLYKRLAKNLIQAVRSFYHQVSKEEVLPIVSVFATIAIMFIFGGLLNYVVSTGDNSAHSNRNSVKKSVAINRLLNELRAETYFGMVRLLKPGFRTLVVLCDQESKSVLLKQFGEMIWPWRQNKTLMFGYVMVEKNLNWFRRLLELTVADCNLENINGRNVIGTVLALNGFRQYYSIYHPKYSASMVAGSSRSSSTGQRRHRNSAFLQSMELESDCSDSSEEERRNERHLMFLKQKRTFNVDELLQGLPNWLDRLFEDEEDWNHLYLASKISVSHFSTSLLISQPQRGLQHLAIDKQSAKLV</sequence>
<dbReference type="InterPro" id="IPR052448">
    <property type="entry name" value="DnaJ_C16_autophagy_reg"/>
</dbReference>
<organism evidence="3 4">
    <name type="scientific">Trichinella nativa</name>
    <dbReference type="NCBI Taxonomy" id="6335"/>
    <lineage>
        <taxon>Eukaryota</taxon>
        <taxon>Metazoa</taxon>
        <taxon>Ecdysozoa</taxon>
        <taxon>Nematoda</taxon>
        <taxon>Enoplea</taxon>
        <taxon>Dorylaimia</taxon>
        <taxon>Trichinellida</taxon>
        <taxon>Trichinellidae</taxon>
        <taxon>Trichinella</taxon>
    </lineage>
</organism>
<dbReference type="CDD" id="cd06257">
    <property type="entry name" value="DnaJ"/>
    <property type="match status" value="1"/>
</dbReference>
<evidence type="ECO:0000313" key="3">
    <source>
        <dbReference type="EMBL" id="KRZ59214.1"/>
    </source>
</evidence>
<dbReference type="OrthoDB" id="10065037at2759"/>
<dbReference type="SUPFAM" id="SSF52833">
    <property type="entry name" value="Thioredoxin-like"/>
    <property type="match status" value="1"/>
</dbReference>
<comment type="caution">
    <text evidence="3">The sequence shown here is derived from an EMBL/GenBank/DDBJ whole genome shotgun (WGS) entry which is preliminary data.</text>
</comment>
<protein>
    <submittedName>
        <fullName evidence="3">DnaJ-like protein subfamily C member 16</fullName>
    </submittedName>
</protein>
<dbReference type="PANTHER" id="PTHR44303:SF2">
    <property type="entry name" value="DNAJ HOMOLOG SUBFAMILY C MEMBER 16"/>
    <property type="match status" value="1"/>
</dbReference>
<dbReference type="PRINTS" id="PR00625">
    <property type="entry name" value="JDOMAIN"/>
</dbReference>
<dbReference type="InterPro" id="IPR001623">
    <property type="entry name" value="DnaJ_domain"/>
</dbReference>
<feature type="transmembrane region" description="Helical" evidence="1">
    <location>
        <begin position="580"/>
        <end position="604"/>
    </location>
</feature>
<dbReference type="EMBL" id="JYDW01000045">
    <property type="protein sequence ID" value="KRZ59214.1"/>
    <property type="molecule type" value="Genomic_DNA"/>
</dbReference>
<dbReference type="InterPro" id="IPR036869">
    <property type="entry name" value="J_dom_sf"/>
</dbReference>
<dbReference type="SMART" id="SM00271">
    <property type="entry name" value="DnaJ"/>
    <property type="match status" value="1"/>
</dbReference>
<keyword evidence="1" id="KW-0472">Membrane</keyword>
<dbReference type="SUPFAM" id="SSF46565">
    <property type="entry name" value="Chaperone J-domain"/>
    <property type="match status" value="1"/>
</dbReference>
<gene>
    <name evidence="3" type="primary">Dnajc16</name>
    <name evidence="3" type="ORF">T02_12239</name>
</gene>
<dbReference type="AlphaFoldDB" id="A0A0V1LJK7"/>
<accession>A0A0V1LJK7</accession>
<dbReference type="Gene3D" id="1.10.287.110">
    <property type="entry name" value="DnaJ domain"/>
    <property type="match status" value="1"/>
</dbReference>
<reference evidence="3 4" key="1">
    <citation type="submission" date="2015-05" db="EMBL/GenBank/DDBJ databases">
        <title>Evolution of Trichinella species and genotypes.</title>
        <authorList>
            <person name="Korhonen P.K."/>
            <person name="Edoardo P."/>
            <person name="Giuseppe L.R."/>
            <person name="Gasser R.B."/>
        </authorList>
    </citation>
    <scope>NUCLEOTIDE SEQUENCE [LARGE SCALE GENOMIC DNA]</scope>
    <source>
        <strain evidence="3">ISS10</strain>
    </source>
</reference>